<dbReference type="PRINTS" id="PR00781">
    <property type="entry name" value="LIPOSIGPTASE"/>
</dbReference>
<dbReference type="GO" id="GO:0004190">
    <property type="term" value="F:aspartic-type endopeptidase activity"/>
    <property type="evidence" value="ECO:0007669"/>
    <property type="project" value="UniProtKB-EC"/>
</dbReference>
<evidence type="ECO:0000256" key="7">
    <source>
        <dbReference type="ARBA" id="ARBA00022989"/>
    </source>
</evidence>
<evidence type="ECO:0000256" key="2">
    <source>
        <dbReference type="ARBA" id="ARBA00022475"/>
    </source>
</evidence>
<feature type="transmembrane region" description="Helical" evidence="9">
    <location>
        <begin position="69"/>
        <end position="90"/>
    </location>
</feature>
<keyword evidence="3 9" id="KW-0645">Protease</keyword>
<comment type="catalytic activity">
    <reaction evidence="9 10">
        <text>Release of signal peptides from bacterial membrane prolipoproteins. Hydrolyzes -Xaa-Yaa-Zaa-|-(S,diacylglyceryl)Cys-, in which Xaa is hydrophobic (preferably Leu), and Yaa (Ala or Ser) and Zaa (Gly or Ala) have small, neutral side chains.</text>
        <dbReference type="EC" id="3.4.23.36"/>
    </reaction>
</comment>
<dbReference type="EMBL" id="CP134146">
    <property type="protein sequence ID" value="WNC67635.1"/>
    <property type="molecule type" value="Genomic_DNA"/>
</dbReference>
<name>A0ABY9TFT6_9GAMM</name>
<evidence type="ECO:0000313" key="12">
    <source>
        <dbReference type="EMBL" id="WNC67635.1"/>
    </source>
</evidence>
<evidence type="ECO:0000256" key="8">
    <source>
        <dbReference type="ARBA" id="ARBA00023136"/>
    </source>
</evidence>
<keyword evidence="6 9" id="KW-0378">Hydrolase</keyword>
<feature type="active site" evidence="9">
    <location>
        <position position="143"/>
    </location>
</feature>
<feature type="transmembrane region" description="Helical" evidence="9">
    <location>
        <begin position="135"/>
        <end position="155"/>
    </location>
</feature>
<proteinExistence type="inferred from homology"/>
<dbReference type="Proteomes" id="UP001248581">
    <property type="component" value="Chromosome"/>
</dbReference>
<sequence length="182" mass="20292">MSAKNLFSNTGLRWLWLAIVMLILDQLTKQSVVALMDYRESINVLPFFNLTYVHNPGAAFSFLADQGGWQRWFFTAIAGVVSILLVVWMAKTPKQDKLIAISFALILSGAVGNLIDRMMFGYVIDFLDFYVGNKHWPAFNVADSAIFVGAGLMILDAFRDSKNGVEPSEKNIESETKDSGVK</sequence>
<comment type="function">
    <text evidence="9 10">This protein specifically catalyzes the removal of signal peptides from prolipoproteins.</text>
</comment>
<keyword evidence="7 9" id="KW-1133">Transmembrane helix</keyword>
<evidence type="ECO:0000256" key="10">
    <source>
        <dbReference type="RuleBase" id="RU000594"/>
    </source>
</evidence>
<comment type="pathway">
    <text evidence="9">Protein modification; lipoprotein biosynthesis (signal peptide cleavage).</text>
</comment>
<dbReference type="Pfam" id="PF01252">
    <property type="entry name" value="Peptidase_A8"/>
    <property type="match status" value="1"/>
</dbReference>
<feature type="active site" evidence="9">
    <location>
        <position position="125"/>
    </location>
</feature>
<organism evidence="12 13">
    <name type="scientific">Thalassotalea nanhaiensis</name>
    <dbReference type="NCBI Taxonomy" id="3065648"/>
    <lineage>
        <taxon>Bacteria</taxon>
        <taxon>Pseudomonadati</taxon>
        <taxon>Pseudomonadota</taxon>
        <taxon>Gammaproteobacteria</taxon>
        <taxon>Alteromonadales</taxon>
        <taxon>Colwelliaceae</taxon>
        <taxon>Thalassotalea</taxon>
    </lineage>
</organism>
<protein>
    <recommendedName>
        <fullName evidence="9">Lipoprotein signal peptidase</fullName>
        <ecNumber evidence="9">3.4.23.36</ecNumber>
    </recommendedName>
    <alternativeName>
        <fullName evidence="9">Prolipoprotein signal peptidase</fullName>
    </alternativeName>
    <alternativeName>
        <fullName evidence="9">Signal peptidase II</fullName>
        <shortName evidence="9">SPase II</shortName>
    </alternativeName>
</protein>
<comment type="similarity">
    <text evidence="1 9 11">Belongs to the peptidase A8 family.</text>
</comment>
<dbReference type="HAMAP" id="MF_00161">
    <property type="entry name" value="LspA"/>
    <property type="match status" value="1"/>
</dbReference>
<evidence type="ECO:0000256" key="11">
    <source>
        <dbReference type="RuleBase" id="RU004181"/>
    </source>
</evidence>
<dbReference type="NCBIfam" id="TIGR00077">
    <property type="entry name" value="lspA"/>
    <property type="match status" value="1"/>
</dbReference>
<reference evidence="13" key="1">
    <citation type="submission" date="2023-09" db="EMBL/GenBank/DDBJ databases">
        <authorList>
            <person name="Li S."/>
            <person name="Li X."/>
            <person name="Zhang C."/>
            <person name="Zhao Z."/>
        </authorList>
    </citation>
    <scope>NUCLEOTIDE SEQUENCE [LARGE SCALE GENOMIC DNA]</scope>
    <source>
        <strain evidence="13">SQ345</strain>
    </source>
</reference>
<evidence type="ECO:0000313" key="13">
    <source>
        <dbReference type="Proteomes" id="UP001248581"/>
    </source>
</evidence>
<dbReference type="PROSITE" id="PS00855">
    <property type="entry name" value="SPASE_II"/>
    <property type="match status" value="1"/>
</dbReference>
<dbReference type="RefSeq" id="WP_348386794.1">
    <property type="nucleotide sequence ID" value="NZ_CP134146.1"/>
</dbReference>
<dbReference type="EC" id="3.4.23.36" evidence="9"/>
<dbReference type="InterPro" id="IPR001872">
    <property type="entry name" value="Peptidase_A8"/>
</dbReference>
<evidence type="ECO:0000256" key="1">
    <source>
        <dbReference type="ARBA" id="ARBA00006139"/>
    </source>
</evidence>
<dbReference type="PANTHER" id="PTHR33695">
    <property type="entry name" value="LIPOPROTEIN SIGNAL PEPTIDASE"/>
    <property type="match status" value="1"/>
</dbReference>
<comment type="subcellular location">
    <subcellularLocation>
        <location evidence="9">Cell membrane</location>
        <topology evidence="9">Multi-pass membrane protein</topology>
    </subcellularLocation>
</comment>
<dbReference type="PANTHER" id="PTHR33695:SF1">
    <property type="entry name" value="LIPOPROTEIN SIGNAL PEPTIDASE"/>
    <property type="match status" value="1"/>
</dbReference>
<accession>A0ABY9TFT6</accession>
<keyword evidence="13" id="KW-1185">Reference proteome</keyword>
<feature type="transmembrane region" description="Helical" evidence="9">
    <location>
        <begin position="6"/>
        <end position="24"/>
    </location>
</feature>
<keyword evidence="4 9" id="KW-0812">Transmembrane</keyword>
<feature type="transmembrane region" description="Helical" evidence="9">
    <location>
        <begin position="97"/>
        <end position="115"/>
    </location>
</feature>
<gene>
    <name evidence="9 12" type="primary">lspA</name>
    <name evidence="12" type="ORF">RI845_14055</name>
</gene>
<evidence type="ECO:0000256" key="3">
    <source>
        <dbReference type="ARBA" id="ARBA00022670"/>
    </source>
</evidence>
<keyword evidence="5 9" id="KW-0064">Aspartyl protease</keyword>
<evidence type="ECO:0000256" key="4">
    <source>
        <dbReference type="ARBA" id="ARBA00022692"/>
    </source>
</evidence>
<keyword evidence="8 9" id="KW-0472">Membrane</keyword>
<evidence type="ECO:0000256" key="6">
    <source>
        <dbReference type="ARBA" id="ARBA00022801"/>
    </source>
</evidence>
<keyword evidence="2 9" id="KW-1003">Cell membrane</keyword>
<evidence type="ECO:0000256" key="5">
    <source>
        <dbReference type="ARBA" id="ARBA00022750"/>
    </source>
</evidence>
<evidence type="ECO:0000256" key="9">
    <source>
        <dbReference type="HAMAP-Rule" id="MF_00161"/>
    </source>
</evidence>